<dbReference type="AlphaFoldDB" id="A0A8T1SG21"/>
<evidence type="ECO:0000259" key="2">
    <source>
        <dbReference type="PROSITE" id="PS51253"/>
    </source>
</evidence>
<dbReference type="PANTHER" id="PTHR19303">
    <property type="entry name" value="TRANSPOSON"/>
    <property type="match status" value="1"/>
</dbReference>
<evidence type="ECO:0000313" key="3">
    <source>
        <dbReference type="EMBL" id="KAG6927996.1"/>
    </source>
</evidence>
<name>A0A8T1SG21_CHESE</name>
<dbReference type="PROSITE" id="PS51253">
    <property type="entry name" value="HTH_CENPB"/>
    <property type="match status" value="1"/>
</dbReference>
<organism evidence="3 4">
    <name type="scientific">Chelydra serpentina</name>
    <name type="common">Snapping turtle</name>
    <name type="synonym">Testudo serpentina</name>
    <dbReference type="NCBI Taxonomy" id="8475"/>
    <lineage>
        <taxon>Eukaryota</taxon>
        <taxon>Metazoa</taxon>
        <taxon>Chordata</taxon>
        <taxon>Craniata</taxon>
        <taxon>Vertebrata</taxon>
        <taxon>Euteleostomi</taxon>
        <taxon>Archelosauria</taxon>
        <taxon>Testudinata</taxon>
        <taxon>Testudines</taxon>
        <taxon>Cryptodira</taxon>
        <taxon>Durocryptodira</taxon>
        <taxon>Americhelydia</taxon>
        <taxon>Chelydroidea</taxon>
        <taxon>Chelydridae</taxon>
        <taxon>Chelydra</taxon>
    </lineage>
</organism>
<evidence type="ECO:0000256" key="1">
    <source>
        <dbReference type="ARBA" id="ARBA00023125"/>
    </source>
</evidence>
<dbReference type="SUPFAM" id="SSF46689">
    <property type="entry name" value="Homeodomain-like"/>
    <property type="match status" value="1"/>
</dbReference>
<dbReference type="OrthoDB" id="125347at2759"/>
<feature type="domain" description="HTH CENPB-type" evidence="2">
    <location>
        <begin position="1"/>
        <end position="68"/>
    </location>
</feature>
<reference evidence="3 4" key="1">
    <citation type="journal article" date="2020" name="G3 (Bethesda)">
        <title>Draft Genome of the Common Snapping Turtle, Chelydra serpentina, a Model for Phenotypic Plasticity in Reptiles.</title>
        <authorList>
            <person name="Das D."/>
            <person name="Singh S.K."/>
            <person name="Bierstedt J."/>
            <person name="Erickson A."/>
            <person name="Galli G.L.J."/>
            <person name="Crossley D.A. 2nd"/>
            <person name="Rhen T."/>
        </authorList>
    </citation>
    <scope>NUCLEOTIDE SEQUENCE [LARGE SCALE GENOMIC DNA]</scope>
    <source>
        <strain evidence="3">KW</strain>
    </source>
</reference>
<gene>
    <name evidence="3" type="ORF">G0U57_008897</name>
</gene>
<dbReference type="InterPro" id="IPR006600">
    <property type="entry name" value="HTH_CenpB_DNA-bd_dom"/>
</dbReference>
<accession>A0A8T1SG21</accession>
<keyword evidence="1" id="KW-0238">DNA-binding</keyword>
<dbReference type="Pfam" id="PF03221">
    <property type="entry name" value="HTH_Tnp_Tc5"/>
    <property type="match status" value="1"/>
</dbReference>
<proteinExistence type="predicted"/>
<dbReference type="EMBL" id="JAHGAV010000232">
    <property type="protein sequence ID" value="KAG6927996.1"/>
    <property type="molecule type" value="Genomic_DNA"/>
</dbReference>
<dbReference type="GO" id="GO:0003677">
    <property type="term" value="F:DNA binding"/>
    <property type="evidence" value="ECO:0007669"/>
    <property type="project" value="UniProtKB-KW"/>
</dbReference>
<dbReference type="InterPro" id="IPR050863">
    <property type="entry name" value="CenT-Element_Derived"/>
</dbReference>
<protein>
    <submittedName>
        <fullName evidence="3">Tigger transposable element derived 1</fullName>
    </submittedName>
</protein>
<comment type="caution">
    <text evidence="3">The sequence shown here is derived from an EMBL/GenBank/DDBJ whole genome shotgun (WGS) entry which is preliminary data.</text>
</comment>
<dbReference type="Proteomes" id="UP000765507">
    <property type="component" value="Unassembled WGS sequence"/>
</dbReference>
<dbReference type="Gene3D" id="1.10.10.60">
    <property type="entry name" value="Homeodomain-like"/>
    <property type="match status" value="1"/>
</dbReference>
<keyword evidence="4" id="KW-1185">Reference proteome</keyword>
<sequence>MEHLLSLWIEDQNQRNIPLSLLVIQTKAKSLYDNLKRDQGEGSQTETVTASWGWFDRFKRHFHLHNIKMSSEAANADTAAAKKFPNYLKKIIEKVFTVDEMGLYWKRMPERTYIS</sequence>
<dbReference type="GO" id="GO:0005634">
    <property type="term" value="C:nucleus"/>
    <property type="evidence" value="ECO:0007669"/>
    <property type="project" value="TreeGrafter"/>
</dbReference>
<dbReference type="InterPro" id="IPR009057">
    <property type="entry name" value="Homeodomain-like_sf"/>
</dbReference>
<dbReference type="PANTHER" id="PTHR19303:SF26">
    <property type="entry name" value="TIGGER TRANSPOSABLE ELEMENT-DERIVED PROTEIN 1"/>
    <property type="match status" value="1"/>
</dbReference>
<evidence type="ECO:0000313" key="4">
    <source>
        <dbReference type="Proteomes" id="UP000765507"/>
    </source>
</evidence>
<dbReference type="SMART" id="SM00674">
    <property type="entry name" value="CENPB"/>
    <property type="match status" value="1"/>
</dbReference>